<evidence type="ECO:0000313" key="3">
    <source>
        <dbReference type="Proteomes" id="UP001629113"/>
    </source>
</evidence>
<comment type="caution">
    <text evidence="2">The sequence shown here is derived from an EMBL/GenBank/DDBJ whole genome shotgun (WGS) entry which is preliminary data.</text>
</comment>
<organism evidence="2 3">
    <name type="scientific">Phlyctema vagabunda</name>
    <dbReference type="NCBI Taxonomy" id="108571"/>
    <lineage>
        <taxon>Eukaryota</taxon>
        <taxon>Fungi</taxon>
        <taxon>Dikarya</taxon>
        <taxon>Ascomycota</taxon>
        <taxon>Pezizomycotina</taxon>
        <taxon>Leotiomycetes</taxon>
        <taxon>Helotiales</taxon>
        <taxon>Dermateaceae</taxon>
        <taxon>Phlyctema</taxon>
    </lineage>
</organism>
<keyword evidence="3" id="KW-1185">Reference proteome</keyword>
<dbReference type="EMBL" id="JBFCZG010000010">
    <property type="protein sequence ID" value="KAL3417616.1"/>
    <property type="molecule type" value="Genomic_DNA"/>
</dbReference>
<feature type="compositionally biased region" description="Polar residues" evidence="1">
    <location>
        <begin position="43"/>
        <end position="62"/>
    </location>
</feature>
<gene>
    <name evidence="2" type="ORF">PVAG01_10626</name>
</gene>
<name>A0ABR4P2T9_9HELO</name>
<evidence type="ECO:0000313" key="2">
    <source>
        <dbReference type="EMBL" id="KAL3417616.1"/>
    </source>
</evidence>
<feature type="region of interest" description="Disordered" evidence="1">
    <location>
        <begin position="310"/>
        <end position="340"/>
    </location>
</feature>
<protein>
    <submittedName>
        <fullName evidence="2">Uncharacterized protein</fullName>
    </submittedName>
</protein>
<accession>A0ABR4P2T9</accession>
<feature type="region of interest" description="Disordered" evidence="1">
    <location>
        <begin position="38"/>
        <end position="63"/>
    </location>
</feature>
<dbReference type="Proteomes" id="UP001629113">
    <property type="component" value="Unassembled WGS sequence"/>
</dbReference>
<sequence>MESLSIDSVLACYEARTVPLETPPASESLGFNTSNKVLRGTTRENSPTSNLFAVRSPSSSPRPTKLIHHELAAAGIIGMVSNVVHGTFNANPATLVIFTFSFRSGNHALHFKNANVKATFEKHPSTDPEARDPAIVKFAPRKIYGLPVTDTRKAKYSAEFGATVPVGPLEVGPKALLEKESEYEKEYRFKTVGNFWSRKHGSEWDIVYWVVQENKKSDHGIPDRLNVAVIVESEDPFQATVEITVDTPLIKGLFGFPWSKANPATFTPGVSVGDWGRTLKFEELDEEDWREIIPYEEEWKEKFTESVVNVSREQTPNANEKVESTIEEGDELPSKRRKLC</sequence>
<proteinExistence type="predicted"/>
<reference evidence="2 3" key="1">
    <citation type="submission" date="2024-06" db="EMBL/GenBank/DDBJ databases">
        <title>Complete genome of Phlyctema vagabunda strain 19-DSS-EL-015.</title>
        <authorList>
            <person name="Fiorenzani C."/>
        </authorList>
    </citation>
    <scope>NUCLEOTIDE SEQUENCE [LARGE SCALE GENOMIC DNA]</scope>
    <source>
        <strain evidence="2 3">19-DSS-EL-015</strain>
    </source>
</reference>
<evidence type="ECO:0000256" key="1">
    <source>
        <dbReference type="SAM" id="MobiDB-lite"/>
    </source>
</evidence>